<feature type="compositionally biased region" description="Polar residues" evidence="8">
    <location>
        <begin position="835"/>
        <end position="859"/>
    </location>
</feature>
<keyword evidence="2" id="KW-0808">Transferase</keyword>
<feature type="compositionally biased region" description="Polar residues" evidence="8">
    <location>
        <begin position="754"/>
        <end position="791"/>
    </location>
</feature>
<keyword evidence="1" id="KW-0489">Methyltransferase</keyword>
<dbReference type="GO" id="GO:0045814">
    <property type="term" value="P:negative regulation of gene expression, epigenetic"/>
    <property type="evidence" value="ECO:0007669"/>
    <property type="project" value="TreeGrafter"/>
</dbReference>
<comment type="caution">
    <text evidence="10">The sequence shown here is derived from an EMBL/GenBank/DDBJ whole genome shotgun (WGS) entry which is preliminary data.</text>
</comment>
<dbReference type="EMBL" id="JAPDRN010000097">
    <property type="protein sequence ID" value="KAJ9623843.1"/>
    <property type="molecule type" value="Genomic_DNA"/>
</dbReference>
<evidence type="ECO:0000259" key="9">
    <source>
        <dbReference type="PROSITE" id="PS50280"/>
    </source>
</evidence>
<keyword evidence="3" id="KW-0949">S-adenosyl-L-methionine</keyword>
<dbReference type="InterPro" id="IPR046341">
    <property type="entry name" value="SET_dom_sf"/>
</dbReference>
<feature type="compositionally biased region" description="Basic residues" evidence="8">
    <location>
        <begin position="463"/>
        <end position="474"/>
    </location>
</feature>
<evidence type="ECO:0000313" key="10">
    <source>
        <dbReference type="EMBL" id="KAJ9623843.1"/>
    </source>
</evidence>
<feature type="compositionally biased region" description="Polar residues" evidence="8">
    <location>
        <begin position="709"/>
        <end position="718"/>
    </location>
</feature>
<feature type="region of interest" description="Disordered" evidence="8">
    <location>
        <begin position="749"/>
        <end position="859"/>
    </location>
</feature>
<gene>
    <name evidence="10" type="ORF">H2204_011029</name>
</gene>
<evidence type="ECO:0000256" key="5">
    <source>
        <dbReference type="ARBA" id="ARBA00044528"/>
    </source>
</evidence>
<dbReference type="PANTHER" id="PTHR46402:SF2">
    <property type="entry name" value="HISTONE-LYSINE N-TRIMETHYLTRANSFERASE SMYD5"/>
    <property type="match status" value="1"/>
</dbReference>
<evidence type="ECO:0000256" key="6">
    <source>
        <dbReference type="ARBA" id="ARBA00048619"/>
    </source>
</evidence>
<dbReference type="Pfam" id="PF00856">
    <property type="entry name" value="SET"/>
    <property type="match status" value="1"/>
</dbReference>
<feature type="compositionally biased region" description="Basic and acidic residues" evidence="8">
    <location>
        <begin position="496"/>
        <end position="505"/>
    </location>
</feature>
<evidence type="ECO:0000256" key="4">
    <source>
        <dbReference type="ARBA" id="ARBA00042380"/>
    </source>
</evidence>
<feature type="region of interest" description="Disordered" evidence="8">
    <location>
        <begin position="456"/>
        <end position="575"/>
    </location>
</feature>
<sequence length="1130" mass="126978">MTTPPPRLCAIVQECPSLKQAGLFAPKDYKHGDLLFSETAVVVGTVADLGDRPVPKYHDVPQEEWKNWLGAWLEATRTSIPTLRWFVETGTLEGMNYPKGFNNFLDREAYSTFITESQYLQLVDKSADKHDWSFEKELELRHLRRVIEEITPVDVDYLGGRAWAVGALTGVINHACHPNATLEVDTDNEPEDSAVPTVTMKVFAVKDIRAGEEITISYLYLAGSVEQYLHKLHHYYGFYCQCHACERTNEDASYRRLREDVYALKAELQSGNLTTEGQLLRHTALLMDGYWLLDINHEVVLHLYEHEAEVAYRLCDTLRCHYFTRRLLGWYGGCVIRAPAMEAVKHLSELENSRTLNSPDTMGWSTWDYYDMSQENLEEVMFMMGPGRFNDQEYHLLAVVDQVVKEVPVEMIEKIRQQWSRLAENHKLREEEKKLQEERNRLQLQAMSTDELARILEEAPQHPSKKKKKSKRKAKEGTIATKDEMKSFVNDTAASESHDESHTGKSIEQSSSDDSKMAIEKQDADEHDHREMKQDAKPFPSSIATSSASDSKKKVQQMSLVSMSRRSVRDQENKLSRVNEWTKTIERSALGETDTKFDSYEQDAYAVAMLRRAQNVSETTVRGEDKLETAQVDPSTADVDSVGRSNSLDMGCSGYHAGHRPQDMNDIPMSQILDKPKVRSERTESSSLLDGASPRFETPARSEFEETIDASSATSAQASLGKVDVSSKTLPSIRGDTTKDELLSISPISLDDGLNQSQTWNNTEKASTTIPPSDQHSKTGTLRVSGENNDWITVAHCKKTKDAHRPPNWTSSGLQDKTVAPGQAPVNAGGRRQPHITSSQQDPHTVAHQTSSVASRHSEQMSSLWQCRINDLLQSPTFAPRRHQAQTSSARQDPSTTTTTLPPPPAATSDGRRSEQTSSSWPDQITPEPQKGAVVAAPNLAKLEPPLVPVVTHKEEAAPSKPATQRKRRGNKALAQKVSELEQKVEELRSTQKVSELEKEVEELRSRNQYLENVAGIVAEDDYFHSIEPYKSPFGAKDGTSKSEWLASKFTKKDFLREPRDLGHLLAAKDGMDAPLLGFVLKERRDSACGRVEGDKVFLERGRLRGHSFGGDGSKMDWLKQASVRESKEL</sequence>
<dbReference type="AlphaFoldDB" id="A0AA39CS99"/>
<keyword evidence="7" id="KW-0175">Coiled coil</keyword>
<evidence type="ECO:0000256" key="7">
    <source>
        <dbReference type="SAM" id="Coils"/>
    </source>
</evidence>
<protein>
    <recommendedName>
        <fullName evidence="5">Histone-lysine N-methyltransferase SET5</fullName>
    </recommendedName>
    <alternativeName>
        <fullName evidence="4">SET domain-containing protein 5</fullName>
    </alternativeName>
</protein>
<feature type="region of interest" description="Disordered" evidence="8">
    <location>
        <begin position="880"/>
        <end position="929"/>
    </location>
</feature>
<reference evidence="10" key="1">
    <citation type="submission" date="2022-10" db="EMBL/GenBank/DDBJ databases">
        <title>Culturing micro-colonial fungi from biological soil crusts in the Mojave desert and describing Neophaeococcomyces mojavensis, and introducing the new genera and species Taxawa tesnikishii.</title>
        <authorList>
            <person name="Kurbessoian T."/>
            <person name="Stajich J.E."/>
        </authorList>
    </citation>
    <scope>NUCLEOTIDE SEQUENCE</scope>
    <source>
        <strain evidence="10">TK_35</strain>
    </source>
</reference>
<evidence type="ECO:0000256" key="1">
    <source>
        <dbReference type="ARBA" id="ARBA00022603"/>
    </source>
</evidence>
<evidence type="ECO:0000256" key="8">
    <source>
        <dbReference type="SAM" id="MobiDB-lite"/>
    </source>
</evidence>
<dbReference type="CDD" id="cd20071">
    <property type="entry name" value="SET_SMYD"/>
    <property type="match status" value="1"/>
</dbReference>
<feature type="region of interest" description="Disordered" evidence="8">
    <location>
        <begin position="950"/>
        <end position="972"/>
    </location>
</feature>
<feature type="region of interest" description="Disordered" evidence="8">
    <location>
        <begin position="616"/>
        <end position="735"/>
    </location>
</feature>
<dbReference type="GO" id="GO:0032259">
    <property type="term" value="P:methylation"/>
    <property type="evidence" value="ECO:0007669"/>
    <property type="project" value="UniProtKB-KW"/>
</dbReference>
<accession>A0AA39CS99</accession>
<dbReference type="Gene3D" id="2.170.270.10">
    <property type="entry name" value="SET domain"/>
    <property type="match status" value="1"/>
</dbReference>
<feature type="compositionally biased region" description="Basic and acidic residues" evidence="8">
    <location>
        <begin position="513"/>
        <end position="536"/>
    </location>
</feature>
<keyword evidence="11" id="KW-1185">Reference proteome</keyword>
<dbReference type="GO" id="GO:0042799">
    <property type="term" value="F:histone H4K20 methyltransferase activity"/>
    <property type="evidence" value="ECO:0007669"/>
    <property type="project" value="TreeGrafter"/>
</dbReference>
<feature type="coiled-coil region" evidence="7">
    <location>
        <begin position="421"/>
        <end position="448"/>
    </location>
</feature>
<feature type="compositionally biased region" description="Basic and acidic residues" evidence="8">
    <location>
        <begin position="674"/>
        <end position="684"/>
    </location>
</feature>
<evidence type="ECO:0000256" key="2">
    <source>
        <dbReference type="ARBA" id="ARBA00022679"/>
    </source>
</evidence>
<dbReference type="Proteomes" id="UP001172681">
    <property type="component" value="Unassembled WGS sequence"/>
</dbReference>
<evidence type="ECO:0000256" key="3">
    <source>
        <dbReference type="ARBA" id="ARBA00022691"/>
    </source>
</evidence>
<evidence type="ECO:0000313" key="11">
    <source>
        <dbReference type="Proteomes" id="UP001172681"/>
    </source>
</evidence>
<proteinExistence type="predicted"/>
<dbReference type="PROSITE" id="PS50280">
    <property type="entry name" value="SET"/>
    <property type="match status" value="1"/>
</dbReference>
<dbReference type="PANTHER" id="PTHR46402">
    <property type="entry name" value="SET AND MYND DOMAIN-CONTAINING PROTEIN 5"/>
    <property type="match status" value="1"/>
</dbReference>
<name>A0AA39CS99_9EURO</name>
<organism evidence="10 11">
    <name type="scientific">Knufia peltigerae</name>
    <dbReference type="NCBI Taxonomy" id="1002370"/>
    <lineage>
        <taxon>Eukaryota</taxon>
        <taxon>Fungi</taxon>
        <taxon>Dikarya</taxon>
        <taxon>Ascomycota</taxon>
        <taxon>Pezizomycotina</taxon>
        <taxon>Eurotiomycetes</taxon>
        <taxon>Chaetothyriomycetidae</taxon>
        <taxon>Chaetothyriales</taxon>
        <taxon>Trichomeriaceae</taxon>
        <taxon>Knufia</taxon>
    </lineage>
</organism>
<dbReference type="InterPro" id="IPR001214">
    <property type="entry name" value="SET_dom"/>
</dbReference>
<feature type="domain" description="SET" evidence="9">
    <location>
        <begin position="4"/>
        <end position="219"/>
    </location>
</feature>
<comment type="catalytic activity">
    <reaction evidence="6">
        <text>L-lysyl-[histone] + S-adenosyl-L-methionine = N(6)-methyl-L-lysyl-[histone] + S-adenosyl-L-homocysteine + H(+)</text>
        <dbReference type="Rhea" id="RHEA:10024"/>
        <dbReference type="Rhea" id="RHEA-COMP:9845"/>
        <dbReference type="Rhea" id="RHEA-COMP:9846"/>
        <dbReference type="ChEBI" id="CHEBI:15378"/>
        <dbReference type="ChEBI" id="CHEBI:29969"/>
        <dbReference type="ChEBI" id="CHEBI:57856"/>
        <dbReference type="ChEBI" id="CHEBI:59789"/>
        <dbReference type="ChEBI" id="CHEBI:61929"/>
    </reaction>
    <physiologicalReaction direction="left-to-right" evidence="6">
        <dbReference type="Rhea" id="RHEA:10025"/>
    </physiologicalReaction>
</comment>
<dbReference type="SUPFAM" id="SSF82199">
    <property type="entry name" value="SET domain"/>
    <property type="match status" value="1"/>
</dbReference>